<dbReference type="Gene3D" id="3.40.50.2020">
    <property type="match status" value="1"/>
</dbReference>
<dbReference type="Proteomes" id="UP000276417">
    <property type="component" value="Plasmid unnamed4"/>
</dbReference>
<dbReference type="EMBL" id="CP034188">
    <property type="protein sequence ID" value="AZI45281.1"/>
    <property type="molecule type" value="Genomic_DNA"/>
</dbReference>
<geneLocation type="plasmid" evidence="2 3">
    <name>unnamed4</name>
</geneLocation>
<keyword evidence="3" id="KW-1185">Reference proteome</keyword>
<dbReference type="RefSeq" id="WP_124875733.1">
    <property type="nucleotide sequence ID" value="NZ_CP034188.1"/>
</dbReference>
<accession>A0A3G8YUJ8</accession>
<dbReference type="InterPro" id="IPR029057">
    <property type="entry name" value="PRTase-like"/>
</dbReference>
<dbReference type="OrthoDB" id="2082802at2"/>
<dbReference type="AlphaFoldDB" id="A0A3G8YUJ8"/>
<evidence type="ECO:0000259" key="1">
    <source>
        <dbReference type="Pfam" id="PF14681"/>
    </source>
</evidence>
<sequence length="310" mass="33045">MSLHKLEGTYYEAYKNQVRDAQAPTSSLPPVLAQLGRQVAAAIMADALTTATNVSLTTPQGKTVTGPIPKLPQTLVITTKEERSHLGVPIQQELGALYTGYLSFGNIRGNAVLTAKPVEAAWPVIEEQLKLLVIAKSVLASGCTALALAQNAIARFQPAQVIIASIFYSDEGISQMQSALPNVRIYVLGEADYLTKDGMLEPGVGLLEERLPGDVAPLFDEVPALVAAHSAPDKLMQEALRHIDELEKQGLSKPTSLEAYGLAVHYVNQFVAAQSTGLGSPFDLVSSLSLGEAEATLQAIRHPSGRRNSP</sequence>
<name>A0A3G8YUJ8_9DEIO</name>
<feature type="domain" description="Phosphoribosyltransferase" evidence="1">
    <location>
        <begin position="17"/>
        <end position="205"/>
    </location>
</feature>
<organism evidence="2 3">
    <name type="scientific">Deinococcus psychrotolerans</name>
    <dbReference type="NCBI Taxonomy" id="2489213"/>
    <lineage>
        <taxon>Bacteria</taxon>
        <taxon>Thermotogati</taxon>
        <taxon>Deinococcota</taxon>
        <taxon>Deinococci</taxon>
        <taxon>Deinococcales</taxon>
        <taxon>Deinococcaceae</taxon>
        <taxon>Deinococcus</taxon>
    </lineage>
</organism>
<evidence type="ECO:0000313" key="3">
    <source>
        <dbReference type="Proteomes" id="UP000276417"/>
    </source>
</evidence>
<keyword evidence="2" id="KW-0614">Plasmid</keyword>
<dbReference type="SUPFAM" id="SSF53271">
    <property type="entry name" value="PRTase-like"/>
    <property type="match status" value="1"/>
</dbReference>
<gene>
    <name evidence="2" type="ORF">EHF33_20440</name>
</gene>
<proteinExistence type="predicted"/>
<dbReference type="InterPro" id="IPR000836">
    <property type="entry name" value="PRTase_dom"/>
</dbReference>
<evidence type="ECO:0000313" key="2">
    <source>
        <dbReference type="EMBL" id="AZI45281.1"/>
    </source>
</evidence>
<dbReference type="KEGG" id="dph:EHF33_20440"/>
<reference evidence="2 3" key="1">
    <citation type="submission" date="2018-11" db="EMBL/GenBank/DDBJ databases">
        <title>Deinococcus shelandsis sp. nov., isolated from South Shetland Islands soil of Antarctica.</title>
        <authorList>
            <person name="Tian J."/>
        </authorList>
    </citation>
    <scope>NUCLEOTIDE SEQUENCE [LARGE SCALE GENOMIC DNA]</scope>
    <source>
        <strain evidence="2 3">S14-83T</strain>
        <plasmid evidence="2 3">unnamed4</plasmid>
    </source>
</reference>
<dbReference type="Pfam" id="PF14681">
    <property type="entry name" value="UPRTase"/>
    <property type="match status" value="1"/>
</dbReference>
<protein>
    <recommendedName>
        <fullName evidence="1">Phosphoribosyltransferase domain-containing protein</fullName>
    </recommendedName>
</protein>